<dbReference type="AlphaFoldDB" id="A0A3M2HLP4"/>
<accession>A0A3M2HLP4</accession>
<dbReference type="NCBIfam" id="TIGR02444">
    <property type="entry name" value="TIGR02444 family protein"/>
    <property type="match status" value="1"/>
</dbReference>
<name>A0A3M2HLP4_9GAMM</name>
<organism evidence="1 2">
    <name type="scientific">Stutzerimonas zhaodongensis</name>
    <dbReference type="NCBI Taxonomy" id="1176257"/>
    <lineage>
        <taxon>Bacteria</taxon>
        <taxon>Pseudomonadati</taxon>
        <taxon>Pseudomonadota</taxon>
        <taxon>Gammaproteobacteria</taxon>
        <taxon>Pseudomonadales</taxon>
        <taxon>Pseudomonadaceae</taxon>
        <taxon>Stutzerimonas</taxon>
    </lineage>
</organism>
<evidence type="ECO:0000313" key="2">
    <source>
        <dbReference type="Proteomes" id="UP000269774"/>
    </source>
</evidence>
<proteinExistence type="predicted"/>
<gene>
    <name evidence="1" type="ORF">EA797_16200</name>
</gene>
<dbReference type="EMBL" id="RFFM01000004">
    <property type="protein sequence ID" value="RMH88793.1"/>
    <property type="molecule type" value="Genomic_DNA"/>
</dbReference>
<evidence type="ECO:0000313" key="1">
    <source>
        <dbReference type="EMBL" id="RMH88793.1"/>
    </source>
</evidence>
<dbReference type="OrthoDB" id="5795846at2"/>
<sequence>MKHDDLWNFALACYSQPGVEEACLDLQAAGGDVCLLLTCAWLECRGTAHDDARLQLLQQISEDWRTLVIAPLRTLRQTWREPAAADADLAELRKRVKALELDAERVQLLRLQSVTQHWSIASGSADWIGRACASLGPATFRPIETLRAAAQLVAGD</sequence>
<dbReference type="Proteomes" id="UP000269774">
    <property type="component" value="Unassembled WGS sequence"/>
</dbReference>
<dbReference type="Pfam" id="PF09523">
    <property type="entry name" value="DUF2390"/>
    <property type="match status" value="1"/>
</dbReference>
<reference evidence="1 2" key="1">
    <citation type="submission" date="2018-10" db="EMBL/GenBank/DDBJ databases">
        <title>Pseudomonas zhaodongensis NEAU-ST5-21(T) genome.</title>
        <authorList>
            <person name="Peng J."/>
            <person name="Liu Z.-P."/>
        </authorList>
    </citation>
    <scope>NUCLEOTIDE SEQUENCE [LARGE SCALE GENOMIC DNA]</scope>
    <source>
        <strain evidence="1 2">NEAU-ST5-21</strain>
    </source>
</reference>
<comment type="caution">
    <text evidence="1">The sequence shown here is derived from an EMBL/GenBank/DDBJ whole genome shotgun (WGS) entry which is preliminary data.</text>
</comment>
<keyword evidence="2" id="KW-1185">Reference proteome</keyword>
<dbReference type="RefSeq" id="WP_122167058.1">
    <property type="nucleotide sequence ID" value="NZ_JAMOIB010000006.1"/>
</dbReference>
<protein>
    <submittedName>
        <fullName evidence="1">TIGR02444 family protein</fullName>
    </submittedName>
</protein>
<dbReference type="InterPro" id="IPR012659">
    <property type="entry name" value="CHP02444"/>
</dbReference>